<dbReference type="OrthoDB" id="1862401at2759"/>
<evidence type="ECO:0000313" key="3">
    <source>
        <dbReference type="Proteomes" id="UP000516437"/>
    </source>
</evidence>
<dbReference type="Proteomes" id="UP000516437">
    <property type="component" value="Chromosome 5"/>
</dbReference>
<reference evidence="2 3" key="1">
    <citation type="journal article" date="2019" name="Plant Biotechnol. J.">
        <title>The red bayberry genome and genetic basis of sex determination.</title>
        <authorList>
            <person name="Jia H.M."/>
            <person name="Jia H.J."/>
            <person name="Cai Q.L."/>
            <person name="Wang Y."/>
            <person name="Zhao H.B."/>
            <person name="Yang W.F."/>
            <person name="Wang G.Y."/>
            <person name="Li Y.H."/>
            <person name="Zhan D.L."/>
            <person name="Shen Y.T."/>
            <person name="Niu Q.F."/>
            <person name="Chang L."/>
            <person name="Qiu J."/>
            <person name="Zhao L."/>
            <person name="Xie H.B."/>
            <person name="Fu W.Y."/>
            <person name="Jin J."/>
            <person name="Li X.W."/>
            <person name="Jiao Y."/>
            <person name="Zhou C.C."/>
            <person name="Tu T."/>
            <person name="Chai C.Y."/>
            <person name="Gao J.L."/>
            <person name="Fan L.J."/>
            <person name="van de Weg E."/>
            <person name="Wang J.Y."/>
            <person name="Gao Z.S."/>
        </authorList>
    </citation>
    <scope>NUCLEOTIDE SEQUENCE [LARGE SCALE GENOMIC DNA]</scope>
    <source>
        <tissue evidence="2">Leaves</tissue>
    </source>
</reference>
<dbReference type="PANTHER" id="PTHR31642:SF115">
    <property type="entry name" value="PROTEIN ECERIFERUM 26-LIKE"/>
    <property type="match status" value="1"/>
</dbReference>
<dbReference type="GO" id="GO:0016747">
    <property type="term" value="F:acyltransferase activity, transferring groups other than amino-acyl groups"/>
    <property type="evidence" value="ECO:0007669"/>
    <property type="project" value="TreeGrafter"/>
</dbReference>
<dbReference type="InterPro" id="IPR023213">
    <property type="entry name" value="CAT-like_dom_sf"/>
</dbReference>
<gene>
    <name evidence="2" type="ORF">CJ030_MR5G012379</name>
</gene>
<protein>
    <submittedName>
        <fullName evidence="2">Protein ECERIFERUM 26</fullName>
    </submittedName>
</protein>
<dbReference type="PANTHER" id="PTHR31642">
    <property type="entry name" value="TRICHOTHECENE 3-O-ACETYLTRANSFERASE"/>
    <property type="match status" value="1"/>
</dbReference>
<organism evidence="2 3">
    <name type="scientific">Morella rubra</name>
    <name type="common">Chinese bayberry</name>
    <dbReference type="NCBI Taxonomy" id="262757"/>
    <lineage>
        <taxon>Eukaryota</taxon>
        <taxon>Viridiplantae</taxon>
        <taxon>Streptophyta</taxon>
        <taxon>Embryophyta</taxon>
        <taxon>Tracheophyta</taxon>
        <taxon>Spermatophyta</taxon>
        <taxon>Magnoliopsida</taxon>
        <taxon>eudicotyledons</taxon>
        <taxon>Gunneridae</taxon>
        <taxon>Pentapetalae</taxon>
        <taxon>rosids</taxon>
        <taxon>fabids</taxon>
        <taxon>Fagales</taxon>
        <taxon>Myricaceae</taxon>
        <taxon>Morella</taxon>
    </lineage>
</organism>
<dbReference type="EMBL" id="RXIC02000023">
    <property type="protein sequence ID" value="KAB1213597.1"/>
    <property type="molecule type" value="Genomic_DNA"/>
</dbReference>
<comment type="caution">
    <text evidence="2">The sequence shown here is derived from an EMBL/GenBank/DDBJ whole genome shotgun (WGS) entry which is preliminary data.</text>
</comment>
<evidence type="ECO:0000313" key="2">
    <source>
        <dbReference type="EMBL" id="KAB1213597.1"/>
    </source>
</evidence>
<accession>A0A6A1VNT7</accession>
<dbReference type="InterPro" id="IPR050317">
    <property type="entry name" value="Plant_Fungal_Acyltransferase"/>
</dbReference>
<name>A0A6A1VNT7_9ROSI</name>
<keyword evidence="3" id="KW-1185">Reference proteome</keyword>
<sequence length="446" mass="49241">MAFSEEDKLVYGNRICSVGPGRLTGSDRVHDPSCIDLAMKLHYVKGLYFFSSHAAEGLTPARLKETMFEWFCHEYYYTCGRLRKSESGRPYLKCNDCGVRFIEAQCDKTIDEWLELDKDCSLQRLLVSQQVIGPELSFSPLVLIQVTYFKCGGISLGLSWAHILGDAFCAADFMNKWGKIVAGLQSNKPNFLKSDTLTERSKDHPKPLPQEPLSVKRIDSVGDHWIIPNNSKMATFSFQVTATQLANLQLEISGPNQIDQIPIFESLCAIIWKSLAKVGGGTQPEAVTICKNSPSKPAKRTVLNTQIMISKVKAGSFSVTETDPRKLATLLLNEAVDERSLIEELVEKDRGVSDFVVYGAKLTFVDLEEADFYGLELNGDKPEVVHYSVQGVGDEGAVFVLPGPKGSGIGKDGEEGRIVTIVLPEEQVLELKAELINYGLGGHDLP</sequence>
<dbReference type="AlphaFoldDB" id="A0A6A1VNT7"/>
<evidence type="ECO:0000256" key="1">
    <source>
        <dbReference type="ARBA" id="ARBA00009861"/>
    </source>
</evidence>
<dbReference type="Pfam" id="PF02458">
    <property type="entry name" value="Transferase"/>
    <property type="match status" value="1"/>
</dbReference>
<dbReference type="Gene3D" id="3.30.559.10">
    <property type="entry name" value="Chloramphenicol acetyltransferase-like domain"/>
    <property type="match status" value="2"/>
</dbReference>
<comment type="similarity">
    <text evidence="1">Belongs to the plant acyltransferase family.</text>
</comment>
<proteinExistence type="inferred from homology"/>